<dbReference type="GO" id="GO:0030436">
    <property type="term" value="P:asexual sporulation"/>
    <property type="evidence" value="ECO:0007669"/>
    <property type="project" value="UniProtKB-UniRule"/>
</dbReference>
<comment type="catalytic activity">
    <reaction evidence="7">
        <text>L-seryl-[protein] + ATP = O-phospho-L-seryl-[protein] + ADP + H(+)</text>
        <dbReference type="Rhea" id="RHEA:17989"/>
        <dbReference type="Rhea" id="RHEA-COMP:9863"/>
        <dbReference type="Rhea" id="RHEA-COMP:11604"/>
        <dbReference type="ChEBI" id="CHEBI:15378"/>
        <dbReference type="ChEBI" id="CHEBI:29999"/>
        <dbReference type="ChEBI" id="CHEBI:30616"/>
        <dbReference type="ChEBI" id="CHEBI:83421"/>
        <dbReference type="ChEBI" id="CHEBI:456216"/>
        <dbReference type="EC" id="2.7.11.1"/>
    </reaction>
</comment>
<evidence type="ECO:0000256" key="1">
    <source>
        <dbReference type="ARBA" id="ARBA00022527"/>
    </source>
</evidence>
<sequence>MNREMKVQMSGILENQALARAIASAYVSQADPTVEELTEVKTAVSEAFSNAAIHGYQNEGGEVYMEFNFISDDTIMIKVTDHGIGIEDIARAMEPLFTTDTGQDRSGMGFTVMESFMDKIKVDSRPGQGTTVTMIKKLDTYYGF</sequence>
<dbReference type="InterPro" id="IPR010194">
    <property type="entry name" value="Anti-sigma_F"/>
</dbReference>
<dbReference type="EMBL" id="DVMO01000047">
    <property type="protein sequence ID" value="HIU27368.1"/>
    <property type="molecule type" value="Genomic_DNA"/>
</dbReference>
<dbReference type="SMART" id="SM00387">
    <property type="entry name" value="HATPase_c"/>
    <property type="match status" value="1"/>
</dbReference>
<comment type="caution">
    <text evidence="9">The sequence shown here is derived from an EMBL/GenBank/DDBJ whole genome shotgun (WGS) entry which is preliminary data.</text>
</comment>
<dbReference type="GO" id="GO:0005524">
    <property type="term" value="F:ATP binding"/>
    <property type="evidence" value="ECO:0007669"/>
    <property type="project" value="UniProtKB-KW"/>
</dbReference>
<dbReference type="GO" id="GO:0004674">
    <property type="term" value="F:protein serine/threonine kinase activity"/>
    <property type="evidence" value="ECO:0007669"/>
    <property type="project" value="UniProtKB-KW"/>
</dbReference>
<dbReference type="InterPro" id="IPR003594">
    <property type="entry name" value="HATPase_dom"/>
</dbReference>
<dbReference type="GO" id="GO:0030435">
    <property type="term" value="P:sporulation resulting in formation of a cellular spore"/>
    <property type="evidence" value="ECO:0007669"/>
    <property type="project" value="UniProtKB-KW"/>
</dbReference>
<evidence type="ECO:0000256" key="7">
    <source>
        <dbReference type="HAMAP-Rule" id="MF_00637"/>
    </source>
</evidence>
<keyword evidence="2 7" id="KW-0808">Transferase</keyword>
<reference evidence="9" key="2">
    <citation type="journal article" date="2021" name="PeerJ">
        <title>Extensive microbial diversity within the chicken gut microbiome revealed by metagenomics and culture.</title>
        <authorList>
            <person name="Gilroy R."/>
            <person name="Ravi A."/>
            <person name="Getino M."/>
            <person name="Pursley I."/>
            <person name="Horton D.L."/>
            <person name="Alikhan N.F."/>
            <person name="Baker D."/>
            <person name="Gharbi K."/>
            <person name="Hall N."/>
            <person name="Watson M."/>
            <person name="Adriaenssens E.M."/>
            <person name="Foster-Nyarko E."/>
            <person name="Jarju S."/>
            <person name="Secka A."/>
            <person name="Antonio M."/>
            <person name="Oren A."/>
            <person name="Chaudhuri R.R."/>
            <person name="La Ragione R."/>
            <person name="Hildebrand F."/>
            <person name="Pallen M.J."/>
        </authorList>
    </citation>
    <scope>NUCLEOTIDE SEQUENCE</scope>
    <source>
        <strain evidence="9">11300</strain>
    </source>
</reference>
<keyword evidence="3 7" id="KW-0547">Nucleotide-binding</keyword>
<name>A0A9D1L8P8_9FIRM</name>
<keyword evidence="4 7" id="KW-0418">Kinase</keyword>
<dbReference type="Proteomes" id="UP000824091">
    <property type="component" value="Unassembled WGS sequence"/>
</dbReference>
<gene>
    <name evidence="7" type="primary">spoIIAB</name>
    <name evidence="9" type="ORF">IAD16_03160</name>
</gene>
<dbReference type="InterPro" id="IPR050267">
    <property type="entry name" value="Anti-sigma-factor_SerPK"/>
</dbReference>
<dbReference type="GO" id="GO:0016989">
    <property type="term" value="F:sigma factor antagonist activity"/>
    <property type="evidence" value="ECO:0007669"/>
    <property type="project" value="InterPro"/>
</dbReference>
<evidence type="ECO:0000256" key="6">
    <source>
        <dbReference type="ARBA" id="ARBA00022969"/>
    </source>
</evidence>
<dbReference type="GO" id="GO:0042174">
    <property type="term" value="P:negative regulation of sporulation resulting in formation of a cellular spore"/>
    <property type="evidence" value="ECO:0007669"/>
    <property type="project" value="InterPro"/>
</dbReference>
<evidence type="ECO:0000313" key="10">
    <source>
        <dbReference type="Proteomes" id="UP000824091"/>
    </source>
</evidence>
<evidence type="ECO:0000256" key="4">
    <source>
        <dbReference type="ARBA" id="ARBA00022777"/>
    </source>
</evidence>
<evidence type="ECO:0000256" key="5">
    <source>
        <dbReference type="ARBA" id="ARBA00022840"/>
    </source>
</evidence>
<dbReference type="NCBIfam" id="TIGR01925">
    <property type="entry name" value="spIIAB"/>
    <property type="match status" value="1"/>
</dbReference>
<protein>
    <recommendedName>
        <fullName evidence="7">Anti-sigma F factor</fullName>
        <ecNumber evidence="7">2.7.11.1</ecNumber>
    </recommendedName>
    <alternativeName>
        <fullName evidence="7">Stage II sporulation protein AB</fullName>
    </alternativeName>
</protein>
<dbReference type="AlphaFoldDB" id="A0A9D1L8P8"/>
<evidence type="ECO:0000256" key="3">
    <source>
        <dbReference type="ARBA" id="ARBA00022741"/>
    </source>
</evidence>
<feature type="domain" description="Histidine kinase/HSP90-like ATPase" evidence="8">
    <location>
        <begin position="35"/>
        <end position="140"/>
    </location>
</feature>
<dbReference type="HAMAP" id="MF_00637">
    <property type="entry name" value="Anti_sigma_F"/>
    <property type="match status" value="1"/>
</dbReference>
<comment type="function">
    <text evidence="7">Binds to sigma F and blocks its ability to form an RNA polymerase holoenzyme (E-sigma F). Phosphorylates SpoIIAA on a serine residue. This phosphorylation may enable SpoIIAA to act as an anti-anti-sigma factor that counteracts SpoIIAB and thus releases sigma F from inhibition.</text>
</comment>
<proteinExistence type="inferred from homology"/>
<dbReference type="PANTHER" id="PTHR35526:SF3">
    <property type="entry name" value="ANTI-SIGMA-F FACTOR RSBW"/>
    <property type="match status" value="1"/>
</dbReference>
<organism evidence="9 10">
    <name type="scientific">Candidatus Fimisoma avicola</name>
    <dbReference type="NCBI Taxonomy" id="2840826"/>
    <lineage>
        <taxon>Bacteria</taxon>
        <taxon>Bacillati</taxon>
        <taxon>Bacillota</taxon>
        <taxon>Clostridia</taxon>
        <taxon>Eubacteriales</taxon>
        <taxon>Candidatus Fimisoma</taxon>
    </lineage>
</organism>
<keyword evidence="5 7" id="KW-0067">ATP-binding</keyword>
<evidence type="ECO:0000256" key="2">
    <source>
        <dbReference type="ARBA" id="ARBA00022679"/>
    </source>
</evidence>
<dbReference type="Gene3D" id="3.30.565.10">
    <property type="entry name" value="Histidine kinase-like ATPase, C-terminal domain"/>
    <property type="match status" value="1"/>
</dbReference>
<accession>A0A9D1L8P8</accession>
<evidence type="ECO:0000259" key="8">
    <source>
        <dbReference type="SMART" id="SM00387"/>
    </source>
</evidence>
<reference evidence="9" key="1">
    <citation type="submission" date="2020-10" db="EMBL/GenBank/DDBJ databases">
        <authorList>
            <person name="Gilroy R."/>
        </authorList>
    </citation>
    <scope>NUCLEOTIDE SEQUENCE</scope>
    <source>
        <strain evidence="9">11300</strain>
    </source>
</reference>
<dbReference type="PANTHER" id="PTHR35526">
    <property type="entry name" value="ANTI-SIGMA-F FACTOR RSBW-RELATED"/>
    <property type="match status" value="1"/>
</dbReference>
<evidence type="ECO:0000313" key="9">
    <source>
        <dbReference type="EMBL" id="HIU27368.1"/>
    </source>
</evidence>
<dbReference type="EC" id="2.7.11.1" evidence="7"/>
<comment type="similarity">
    <text evidence="7">Belongs to the anti-sigma-factor family.</text>
</comment>
<dbReference type="Pfam" id="PF13581">
    <property type="entry name" value="HATPase_c_2"/>
    <property type="match status" value="1"/>
</dbReference>
<keyword evidence="1 7" id="KW-0723">Serine/threonine-protein kinase</keyword>
<keyword evidence="6 7" id="KW-0749">Sporulation</keyword>
<comment type="catalytic activity">
    <reaction evidence="7">
        <text>L-threonyl-[protein] + ATP = O-phospho-L-threonyl-[protein] + ADP + H(+)</text>
        <dbReference type="Rhea" id="RHEA:46608"/>
        <dbReference type="Rhea" id="RHEA-COMP:11060"/>
        <dbReference type="Rhea" id="RHEA-COMP:11605"/>
        <dbReference type="ChEBI" id="CHEBI:15378"/>
        <dbReference type="ChEBI" id="CHEBI:30013"/>
        <dbReference type="ChEBI" id="CHEBI:30616"/>
        <dbReference type="ChEBI" id="CHEBI:61977"/>
        <dbReference type="ChEBI" id="CHEBI:456216"/>
        <dbReference type="EC" id="2.7.11.1"/>
    </reaction>
</comment>
<dbReference type="SUPFAM" id="SSF55874">
    <property type="entry name" value="ATPase domain of HSP90 chaperone/DNA topoisomerase II/histidine kinase"/>
    <property type="match status" value="1"/>
</dbReference>
<dbReference type="InterPro" id="IPR036890">
    <property type="entry name" value="HATPase_C_sf"/>
</dbReference>